<dbReference type="EMBL" id="SHKW01000008">
    <property type="protein sequence ID" value="RZU29023.1"/>
    <property type="molecule type" value="Genomic_DNA"/>
</dbReference>
<reference evidence="1 2" key="1">
    <citation type="submission" date="2019-02" db="EMBL/GenBank/DDBJ databases">
        <title>Genomic Encyclopedia of Archaeal and Bacterial Type Strains, Phase II (KMG-II): from individual species to whole genera.</title>
        <authorList>
            <person name="Goeker M."/>
        </authorList>
    </citation>
    <scope>NUCLEOTIDE SEQUENCE [LARGE SCALE GENOMIC DNA]</scope>
    <source>
        <strain evidence="1 2">DSM 18101</strain>
    </source>
</reference>
<dbReference type="Proteomes" id="UP000292958">
    <property type="component" value="Unassembled WGS sequence"/>
</dbReference>
<name>A0A4Q7XZN7_9BACT</name>
<dbReference type="AlphaFoldDB" id="A0A4Q7XZN7"/>
<protein>
    <submittedName>
        <fullName evidence="1">Uncharacterized protein</fullName>
    </submittedName>
</protein>
<keyword evidence="2" id="KW-1185">Reference proteome</keyword>
<organism evidence="1 2">
    <name type="scientific">Edaphobacter modestus</name>
    <dbReference type="NCBI Taxonomy" id="388466"/>
    <lineage>
        <taxon>Bacteria</taxon>
        <taxon>Pseudomonadati</taxon>
        <taxon>Acidobacteriota</taxon>
        <taxon>Terriglobia</taxon>
        <taxon>Terriglobales</taxon>
        <taxon>Acidobacteriaceae</taxon>
        <taxon>Edaphobacter</taxon>
    </lineage>
</organism>
<comment type="caution">
    <text evidence="1">The sequence shown here is derived from an EMBL/GenBank/DDBJ whole genome shotgun (WGS) entry which is preliminary data.</text>
</comment>
<accession>A0A4Q7XZN7</accession>
<proteinExistence type="predicted"/>
<evidence type="ECO:0000313" key="2">
    <source>
        <dbReference type="Proteomes" id="UP000292958"/>
    </source>
</evidence>
<gene>
    <name evidence="1" type="ORF">BDD14_6615</name>
</gene>
<evidence type="ECO:0000313" key="1">
    <source>
        <dbReference type="EMBL" id="RZU29023.1"/>
    </source>
</evidence>
<sequence length="126" mass="14069">MQAANNTIKARERSREAVLISPDFADILEDLAKKKRIAPEELFHGMVEKTLACPADQAGFREFLRSSWNNSKSHASHPLGGLRIGALTASLLLYLSYRIGMESRTNEAAEHLISFYARVESRATVH</sequence>